<evidence type="ECO:0000259" key="2">
    <source>
        <dbReference type="Pfam" id="PF13472"/>
    </source>
</evidence>
<evidence type="ECO:0000313" key="4">
    <source>
        <dbReference type="Proteomes" id="UP000282084"/>
    </source>
</evidence>
<proteinExistence type="predicted"/>
<comment type="caution">
    <text evidence="3">The sequence shown here is derived from an EMBL/GenBank/DDBJ whole genome shotgun (WGS) entry which is preliminary data.</text>
</comment>
<dbReference type="InterPro" id="IPR053140">
    <property type="entry name" value="GDSL_Rv0518-like"/>
</dbReference>
<evidence type="ECO:0000256" key="1">
    <source>
        <dbReference type="SAM" id="SignalP"/>
    </source>
</evidence>
<feature type="signal peptide" evidence="1">
    <location>
        <begin position="1"/>
        <end position="23"/>
    </location>
</feature>
<dbReference type="CDD" id="cd01830">
    <property type="entry name" value="XynE_like"/>
    <property type="match status" value="1"/>
</dbReference>
<protein>
    <submittedName>
        <fullName evidence="3">Lysophospholipase L1-like esterase</fullName>
    </submittedName>
</protein>
<dbReference type="Pfam" id="PF13472">
    <property type="entry name" value="Lipase_GDSL_2"/>
    <property type="match status" value="1"/>
</dbReference>
<feature type="chain" id="PRO_5019742666" evidence="1">
    <location>
        <begin position="24"/>
        <end position="405"/>
    </location>
</feature>
<dbReference type="PANTHER" id="PTHR43784:SF2">
    <property type="entry name" value="GDSL-LIKE LIPASE_ACYLHYDROLASE, PUTATIVE (AFU_ORTHOLOGUE AFUA_2G00820)-RELATED"/>
    <property type="match status" value="1"/>
</dbReference>
<dbReference type="PANTHER" id="PTHR43784">
    <property type="entry name" value="GDSL-LIKE LIPASE/ACYLHYDROLASE, PUTATIVE (AFU_ORTHOLOGUE AFUA_2G00820)-RELATED"/>
    <property type="match status" value="1"/>
</dbReference>
<sequence>MKKFALVLLAAVLGLVFAPPASARPGWAATWTASPHEPSDVFGPNWGTEGFDDQTVRQVLRISSGGPAVRIRLSNAYGDAPLEITGATVARAAEGAAVQPRSVRHLTFGGHRSATVRPGGDLVSDVALLPVEPLQRLTVTLYFAGRTGPATGHTFASATSYRAAGDHRADVAADAFGETSTSWFYVTAVEVVDRTPRRDVVVAFGDSITDGTGSTVDGDNRYPDELAERLRGRKAVVNAGIGGNRVLNDSSCFGEKATERFGRDVLAQPDVRTVILLEGINDIGFSNFPIDCAKPNPEVTAAQLIAGYRDLIGQAHRAGVRVVGATLLPFKGAGYHTERGEAVRDEVNAWIRTSGEFDAVVDFDRATADPADPDALLPAYDSGDRLHPSDAGYRAMAEAVDLSVL</sequence>
<organism evidence="3 4">
    <name type="scientific">Saccharothrix australiensis</name>
    <dbReference type="NCBI Taxonomy" id="2072"/>
    <lineage>
        <taxon>Bacteria</taxon>
        <taxon>Bacillati</taxon>
        <taxon>Actinomycetota</taxon>
        <taxon>Actinomycetes</taxon>
        <taxon>Pseudonocardiales</taxon>
        <taxon>Pseudonocardiaceae</taxon>
        <taxon>Saccharothrix</taxon>
    </lineage>
</organism>
<dbReference type="RefSeq" id="WP_121007486.1">
    <property type="nucleotide sequence ID" value="NZ_RBXO01000001.1"/>
</dbReference>
<reference evidence="3 4" key="1">
    <citation type="submission" date="2018-10" db="EMBL/GenBank/DDBJ databases">
        <title>Sequencing the genomes of 1000 actinobacteria strains.</title>
        <authorList>
            <person name="Klenk H.-P."/>
        </authorList>
    </citation>
    <scope>NUCLEOTIDE SEQUENCE [LARGE SCALE GENOMIC DNA]</scope>
    <source>
        <strain evidence="3 4">DSM 43800</strain>
    </source>
</reference>
<dbReference type="SUPFAM" id="SSF52266">
    <property type="entry name" value="SGNH hydrolase"/>
    <property type="match status" value="1"/>
</dbReference>
<dbReference type="InterPro" id="IPR036514">
    <property type="entry name" value="SGNH_hydro_sf"/>
</dbReference>
<dbReference type="InterPro" id="IPR013830">
    <property type="entry name" value="SGNH_hydro"/>
</dbReference>
<gene>
    <name evidence="3" type="ORF">C8E97_4523</name>
</gene>
<feature type="domain" description="SGNH hydrolase-type esterase" evidence="2">
    <location>
        <begin position="203"/>
        <end position="395"/>
    </location>
</feature>
<dbReference type="AlphaFoldDB" id="A0A495W2I0"/>
<dbReference type="EMBL" id="RBXO01000001">
    <property type="protein sequence ID" value="RKT55836.1"/>
    <property type="molecule type" value="Genomic_DNA"/>
</dbReference>
<keyword evidence="4" id="KW-1185">Reference proteome</keyword>
<dbReference type="Gene3D" id="3.40.50.1110">
    <property type="entry name" value="SGNH hydrolase"/>
    <property type="match status" value="1"/>
</dbReference>
<keyword evidence="1" id="KW-0732">Signal</keyword>
<name>A0A495W2I0_9PSEU</name>
<evidence type="ECO:0000313" key="3">
    <source>
        <dbReference type="EMBL" id="RKT55836.1"/>
    </source>
</evidence>
<dbReference type="OrthoDB" id="1828825at2"/>
<accession>A0A495W2I0</accession>
<dbReference type="Proteomes" id="UP000282084">
    <property type="component" value="Unassembled WGS sequence"/>
</dbReference>